<comment type="caution">
    <text evidence="4">The sequence shown here is derived from an EMBL/GenBank/DDBJ whole genome shotgun (WGS) entry which is preliminary data.</text>
</comment>
<sequence length="252" mass="27053">MTRPADRPRHTDRNRAESFGPIAADYDRYRPVCPPELLADLVALAPAAVLDVGCGTGKLAVPMRRAGLDVLGVEIDPRMAAVARSHGVPVEVAGFETWDDAGRRFDLVTSGNAWHWIDPVRGAQRAAAVLRPGGTLVRSWTYAVLDADALALLDGVYARYTGVHTHASAALGEDRDEPRLPGFGPAETRVYRWELSFTTAQWVGLIATFSDHQLLPGPERAALLSELSTAIDGAGGVLRGRGEAVAFVTPRP</sequence>
<keyword evidence="1 4" id="KW-0489">Methyltransferase</keyword>
<feature type="domain" description="Methyltransferase" evidence="3">
    <location>
        <begin position="49"/>
        <end position="134"/>
    </location>
</feature>
<organism evidence="4 5">
    <name type="scientific">Cryptosporangium japonicum</name>
    <dbReference type="NCBI Taxonomy" id="80872"/>
    <lineage>
        <taxon>Bacteria</taxon>
        <taxon>Bacillati</taxon>
        <taxon>Actinomycetota</taxon>
        <taxon>Actinomycetes</taxon>
        <taxon>Cryptosporangiales</taxon>
        <taxon>Cryptosporangiaceae</taxon>
        <taxon>Cryptosporangium</taxon>
    </lineage>
</organism>
<keyword evidence="2" id="KW-0808">Transferase</keyword>
<dbReference type="Pfam" id="PF13649">
    <property type="entry name" value="Methyltransf_25"/>
    <property type="match status" value="1"/>
</dbReference>
<accession>A0ABN0TX58</accession>
<dbReference type="Proteomes" id="UP001500967">
    <property type="component" value="Unassembled WGS sequence"/>
</dbReference>
<dbReference type="GO" id="GO:0008168">
    <property type="term" value="F:methyltransferase activity"/>
    <property type="evidence" value="ECO:0007669"/>
    <property type="project" value="UniProtKB-KW"/>
</dbReference>
<dbReference type="InterPro" id="IPR051052">
    <property type="entry name" value="Diverse_substrate_MTase"/>
</dbReference>
<evidence type="ECO:0000259" key="3">
    <source>
        <dbReference type="Pfam" id="PF13649"/>
    </source>
</evidence>
<evidence type="ECO:0000313" key="4">
    <source>
        <dbReference type="EMBL" id="GAA0232434.1"/>
    </source>
</evidence>
<name>A0ABN0TX58_9ACTN</name>
<reference evidence="4 5" key="1">
    <citation type="journal article" date="2019" name="Int. J. Syst. Evol. Microbiol.">
        <title>The Global Catalogue of Microorganisms (GCM) 10K type strain sequencing project: providing services to taxonomists for standard genome sequencing and annotation.</title>
        <authorList>
            <consortium name="The Broad Institute Genomics Platform"/>
            <consortium name="The Broad Institute Genome Sequencing Center for Infectious Disease"/>
            <person name="Wu L."/>
            <person name="Ma J."/>
        </authorList>
    </citation>
    <scope>NUCLEOTIDE SEQUENCE [LARGE SCALE GENOMIC DNA]</scope>
    <source>
        <strain evidence="4 5">JCM 10425</strain>
    </source>
</reference>
<dbReference type="CDD" id="cd02440">
    <property type="entry name" value="AdoMet_MTases"/>
    <property type="match status" value="1"/>
</dbReference>
<dbReference type="InterPro" id="IPR029063">
    <property type="entry name" value="SAM-dependent_MTases_sf"/>
</dbReference>
<gene>
    <name evidence="4" type="ORF">GCM10009539_17250</name>
</gene>
<dbReference type="PANTHER" id="PTHR44942:SF4">
    <property type="entry name" value="METHYLTRANSFERASE TYPE 11 DOMAIN-CONTAINING PROTEIN"/>
    <property type="match status" value="1"/>
</dbReference>
<evidence type="ECO:0000256" key="1">
    <source>
        <dbReference type="ARBA" id="ARBA00022603"/>
    </source>
</evidence>
<proteinExistence type="predicted"/>
<evidence type="ECO:0000256" key="2">
    <source>
        <dbReference type="ARBA" id="ARBA00022679"/>
    </source>
</evidence>
<dbReference type="GO" id="GO:0032259">
    <property type="term" value="P:methylation"/>
    <property type="evidence" value="ECO:0007669"/>
    <property type="project" value="UniProtKB-KW"/>
</dbReference>
<dbReference type="SUPFAM" id="SSF53335">
    <property type="entry name" value="S-adenosyl-L-methionine-dependent methyltransferases"/>
    <property type="match status" value="1"/>
</dbReference>
<dbReference type="InterPro" id="IPR041698">
    <property type="entry name" value="Methyltransf_25"/>
</dbReference>
<keyword evidence="5" id="KW-1185">Reference proteome</keyword>
<evidence type="ECO:0000313" key="5">
    <source>
        <dbReference type="Proteomes" id="UP001500967"/>
    </source>
</evidence>
<protein>
    <submittedName>
        <fullName evidence="4">Class I SAM-dependent methyltransferase</fullName>
    </submittedName>
</protein>
<dbReference type="PANTHER" id="PTHR44942">
    <property type="entry name" value="METHYLTRANSF_11 DOMAIN-CONTAINING PROTEIN"/>
    <property type="match status" value="1"/>
</dbReference>
<dbReference type="RefSeq" id="WP_344648208.1">
    <property type="nucleotide sequence ID" value="NZ_BAAAGX010000007.1"/>
</dbReference>
<dbReference type="EMBL" id="BAAAGX010000007">
    <property type="protein sequence ID" value="GAA0232434.1"/>
    <property type="molecule type" value="Genomic_DNA"/>
</dbReference>
<dbReference type="Gene3D" id="3.40.50.150">
    <property type="entry name" value="Vaccinia Virus protein VP39"/>
    <property type="match status" value="1"/>
</dbReference>